<sequence>MKLQTRPYDTHHTANDQLILFVLIKNGVETLMKDLTMEDREHDAAEGKGKEAEENKKKDKPLKAYSRKNKKNTANVPDDSDFKLVPIIDIGSLSRSTRSATRAGLQKANELNESTPKKEGMDVKHKSSGYVGYLDLLMKQLMNAKGEAKKWLESATTTFPNDPAFDKYKNDLDNLFNTIRWTSIHGQSESKGEEKGFENSMATVVYEDIYTPVELDAWICGIPRPADETIDECERREKRLGDHLRSPYVQRYVDFNVTTEEKRVHEWALAALRDTL</sequence>
<dbReference type="EMBL" id="CM042050">
    <property type="protein sequence ID" value="KAI3735478.1"/>
    <property type="molecule type" value="Genomic_DNA"/>
</dbReference>
<accession>A0ACB9CML3</accession>
<proteinExistence type="predicted"/>
<evidence type="ECO:0000313" key="2">
    <source>
        <dbReference type="Proteomes" id="UP001055879"/>
    </source>
</evidence>
<gene>
    <name evidence="1" type="ORF">L6452_14977</name>
</gene>
<dbReference type="Proteomes" id="UP001055879">
    <property type="component" value="Linkage Group LG04"/>
</dbReference>
<reference evidence="2" key="1">
    <citation type="journal article" date="2022" name="Mol. Ecol. Resour.">
        <title>The genomes of chicory, endive, great burdock and yacon provide insights into Asteraceae palaeo-polyploidization history and plant inulin production.</title>
        <authorList>
            <person name="Fan W."/>
            <person name="Wang S."/>
            <person name="Wang H."/>
            <person name="Wang A."/>
            <person name="Jiang F."/>
            <person name="Liu H."/>
            <person name="Zhao H."/>
            <person name="Xu D."/>
            <person name="Zhang Y."/>
        </authorList>
    </citation>
    <scope>NUCLEOTIDE SEQUENCE [LARGE SCALE GENOMIC DNA]</scope>
    <source>
        <strain evidence="2">cv. Niubang</strain>
    </source>
</reference>
<name>A0ACB9CML3_ARCLA</name>
<keyword evidence="2" id="KW-1185">Reference proteome</keyword>
<organism evidence="1 2">
    <name type="scientific">Arctium lappa</name>
    <name type="common">Greater burdock</name>
    <name type="synonym">Lappa major</name>
    <dbReference type="NCBI Taxonomy" id="4217"/>
    <lineage>
        <taxon>Eukaryota</taxon>
        <taxon>Viridiplantae</taxon>
        <taxon>Streptophyta</taxon>
        <taxon>Embryophyta</taxon>
        <taxon>Tracheophyta</taxon>
        <taxon>Spermatophyta</taxon>
        <taxon>Magnoliopsida</taxon>
        <taxon>eudicotyledons</taxon>
        <taxon>Gunneridae</taxon>
        <taxon>Pentapetalae</taxon>
        <taxon>asterids</taxon>
        <taxon>campanulids</taxon>
        <taxon>Asterales</taxon>
        <taxon>Asteraceae</taxon>
        <taxon>Carduoideae</taxon>
        <taxon>Cardueae</taxon>
        <taxon>Arctiinae</taxon>
        <taxon>Arctium</taxon>
    </lineage>
</organism>
<evidence type="ECO:0000313" key="1">
    <source>
        <dbReference type="EMBL" id="KAI3735478.1"/>
    </source>
</evidence>
<comment type="caution">
    <text evidence="1">The sequence shown here is derived from an EMBL/GenBank/DDBJ whole genome shotgun (WGS) entry which is preliminary data.</text>
</comment>
<protein>
    <submittedName>
        <fullName evidence="1">Uncharacterized protein</fullName>
    </submittedName>
</protein>
<reference evidence="1 2" key="2">
    <citation type="journal article" date="2022" name="Mol. Ecol. Resour.">
        <title>The genomes of chicory, endive, great burdock and yacon provide insights into Asteraceae paleo-polyploidization history and plant inulin production.</title>
        <authorList>
            <person name="Fan W."/>
            <person name="Wang S."/>
            <person name="Wang H."/>
            <person name="Wang A."/>
            <person name="Jiang F."/>
            <person name="Liu H."/>
            <person name="Zhao H."/>
            <person name="Xu D."/>
            <person name="Zhang Y."/>
        </authorList>
    </citation>
    <scope>NUCLEOTIDE SEQUENCE [LARGE SCALE GENOMIC DNA]</scope>
    <source>
        <strain evidence="2">cv. Niubang</strain>
    </source>
</reference>